<sequence length="88" mass="10509">MRQKKLTDSEELIYFGAFRYALGRRSYMPDTVSEEIMKHAKEFTPRAKTIFVKETSECLAEGWYGDACDKTTWSNFLKFWQDYQEDDK</sequence>
<evidence type="ECO:0000313" key="1">
    <source>
        <dbReference type="EMBL" id="MPM64514.1"/>
    </source>
</evidence>
<accession>A0A645BRT0</accession>
<comment type="caution">
    <text evidence="1">The sequence shown here is derived from an EMBL/GenBank/DDBJ whole genome shotgun (WGS) entry which is preliminary data.</text>
</comment>
<protein>
    <submittedName>
        <fullName evidence="1">Uncharacterized protein</fullName>
    </submittedName>
</protein>
<reference evidence="1" key="1">
    <citation type="submission" date="2019-08" db="EMBL/GenBank/DDBJ databases">
        <authorList>
            <person name="Kucharzyk K."/>
            <person name="Murdoch R.W."/>
            <person name="Higgins S."/>
            <person name="Loffler F."/>
        </authorList>
    </citation>
    <scope>NUCLEOTIDE SEQUENCE</scope>
</reference>
<proteinExistence type="predicted"/>
<dbReference type="AlphaFoldDB" id="A0A645BRT0"/>
<organism evidence="1">
    <name type="scientific">bioreactor metagenome</name>
    <dbReference type="NCBI Taxonomy" id="1076179"/>
    <lineage>
        <taxon>unclassified sequences</taxon>
        <taxon>metagenomes</taxon>
        <taxon>ecological metagenomes</taxon>
    </lineage>
</organism>
<dbReference type="EMBL" id="VSSQ01019996">
    <property type="protein sequence ID" value="MPM64514.1"/>
    <property type="molecule type" value="Genomic_DNA"/>
</dbReference>
<gene>
    <name evidence="1" type="ORF">SDC9_111401</name>
</gene>
<name>A0A645BRT0_9ZZZZ</name>